<protein>
    <recommendedName>
        <fullName evidence="5">DUF5666 domain-containing protein</fullName>
    </recommendedName>
</protein>
<feature type="signal peptide" evidence="2">
    <location>
        <begin position="1"/>
        <end position="20"/>
    </location>
</feature>
<gene>
    <name evidence="3" type="ORF">ACFSW8_09100</name>
</gene>
<proteinExistence type="predicted"/>
<accession>A0ABW4ZB01</accession>
<evidence type="ECO:0000256" key="1">
    <source>
        <dbReference type="SAM" id="MobiDB-lite"/>
    </source>
</evidence>
<sequence length="198" mass="21401">MHKLLTVLSANILLAMLAEGTVPINPNFNEFSAIPKRSPFIIKKKVIADAPKPVSTSLALRGVTKFDDGWYVTVVDRKDPKTRIVLKEGKPTNKNGLRLVKVNPNKNSYMQTTAVVMSGGSQQTIGFNSTDIKNSIAKASKVVTKAAPKGQPVRPTTSNRPPVPTAGKTTPTPSTNSTGRRPRVRRTPSPTPPVPRTK</sequence>
<dbReference type="Proteomes" id="UP001597389">
    <property type="component" value="Unassembled WGS sequence"/>
</dbReference>
<feature type="compositionally biased region" description="Pro residues" evidence="1">
    <location>
        <begin position="189"/>
        <end position="198"/>
    </location>
</feature>
<keyword evidence="2" id="KW-0732">Signal</keyword>
<feature type="region of interest" description="Disordered" evidence="1">
    <location>
        <begin position="143"/>
        <end position="198"/>
    </location>
</feature>
<feature type="chain" id="PRO_5047502434" description="DUF5666 domain-containing protein" evidence="2">
    <location>
        <begin position="21"/>
        <end position="198"/>
    </location>
</feature>
<name>A0ABW4ZB01_9BACT</name>
<evidence type="ECO:0008006" key="5">
    <source>
        <dbReference type="Google" id="ProtNLM"/>
    </source>
</evidence>
<organism evidence="3 4">
    <name type="scientific">Rubritalea tangerina</name>
    <dbReference type="NCBI Taxonomy" id="430798"/>
    <lineage>
        <taxon>Bacteria</taxon>
        <taxon>Pseudomonadati</taxon>
        <taxon>Verrucomicrobiota</taxon>
        <taxon>Verrucomicrobiia</taxon>
        <taxon>Verrucomicrobiales</taxon>
        <taxon>Rubritaleaceae</taxon>
        <taxon>Rubritalea</taxon>
    </lineage>
</organism>
<evidence type="ECO:0000313" key="3">
    <source>
        <dbReference type="EMBL" id="MFD2159054.1"/>
    </source>
</evidence>
<dbReference type="RefSeq" id="WP_377089466.1">
    <property type="nucleotide sequence ID" value="NZ_JBHSJL010000014.1"/>
</dbReference>
<feature type="compositionally biased region" description="Polar residues" evidence="1">
    <location>
        <begin position="167"/>
        <end position="176"/>
    </location>
</feature>
<evidence type="ECO:0000256" key="2">
    <source>
        <dbReference type="SAM" id="SignalP"/>
    </source>
</evidence>
<dbReference type="EMBL" id="JBHUJB010000036">
    <property type="protein sequence ID" value="MFD2159054.1"/>
    <property type="molecule type" value="Genomic_DNA"/>
</dbReference>
<evidence type="ECO:0000313" key="4">
    <source>
        <dbReference type="Proteomes" id="UP001597389"/>
    </source>
</evidence>
<reference evidence="4" key="1">
    <citation type="journal article" date="2019" name="Int. J. Syst. Evol. Microbiol.">
        <title>The Global Catalogue of Microorganisms (GCM) 10K type strain sequencing project: providing services to taxonomists for standard genome sequencing and annotation.</title>
        <authorList>
            <consortium name="The Broad Institute Genomics Platform"/>
            <consortium name="The Broad Institute Genome Sequencing Center for Infectious Disease"/>
            <person name="Wu L."/>
            <person name="Ma J."/>
        </authorList>
    </citation>
    <scope>NUCLEOTIDE SEQUENCE [LARGE SCALE GENOMIC DNA]</scope>
    <source>
        <strain evidence="4">CCUG 57942</strain>
    </source>
</reference>
<comment type="caution">
    <text evidence="3">The sequence shown here is derived from an EMBL/GenBank/DDBJ whole genome shotgun (WGS) entry which is preliminary data.</text>
</comment>
<keyword evidence="4" id="KW-1185">Reference proteome</keyword>